<feature type="domain" description="Aminotransferase class I/classII large" evidence="7">
    <location>
        <begin position="222"/>
        <end position="285"/>
    </location>
</feature>
<evidence type="ECO:0000313" key="9">
    <source>
        <dbReference type="Proteomes" id="UP000536275"/>
    </source>
</evidence>
<evidence type="ECO:0000259" key="7">
    <source>
        <dbReference type="Pfam" id="PF00155"/>
    </source>
</evidence>
<keyword evidence="5" id="KW-0663">Pyridoxal phosphate</keyword>
<dbReference type="Proteomes" id="UP000536275">
    <property type="component" value="Unassembled WGS sequence"/>
</dbReference>
<dbReference type="GO" id="GO:0006571">
    <property type="term" value="P:tyrosine biosynthetic process"/>
    <property type="evidence" value="ECO:0007669"/>
    <property type="project" value="TreeGrafter"/>
</dbReference>
<keyword evidence="3" id="KW-0032">Aminotransferase</keyword>
<comment type="caution">
    <text evidence="8">The sequence shown here is derived from an EMBL/GenBank/DDBJ whole genome shotgun (WGS) entry which is preliminary data.</text>
</comment>
<dbReference type="SUPFAM" id="SSF53383">
    <property type="entry name" value="PLP-dependent transferases"/>
    <property type="match status" value="1"/>
</dbReference>
<dbReference type="GO" id="GO:0047536">
    <property type="term" value="F:2-aminoadipate transaminase activity"/>
    <property type="evidence" value="ECO:0007669"/>
    <property type="project" value="TreeGrafter"/>
</dbReference>
<evidence type="ECO:0000256" key="6">
    <source>
        <dbReference type="SAM" id="MobiDB-lite"/>
    </source>
</evidence>
<dbReference type="InterPro" id="IPR004839">
    <property type="entry name" value="Aminotransferase_I/II_large"/>
</dbReference>
<sequence>MSDPTHLISKRAAGRTSVHFTNAPSDKPPANFKPHEKPLALSYEPPSSSLNGSENGHQTKTPPSSIHTPQSTVHISRHTTDPKLIDLARGLQYAAVEGHAPLLQFARDFIIRTHKPNYDDWNVFITTGASDGLNKAADVFLDDGDVILDKIQSDYSIFRIRKKIYDLAVKYDFAIIEDDPYGYLTLPKYEKPNIGGSGSGNNELKNDLEIDDYLKNHLTPSYLELDTTGRVLRVETFSKLFAPGLRLGFIVGHKEVIDAVKNYSDVVNRGASGLTQTIVNNVIQENFKGYVDVIDPKAGMFVTFKINLPKDVDVLQKMKLLLWKLISYGILVVPGYNMTVDLEFSKDRSNFFRLCYALANNDEEILESGKRLTDAVYEFFSNGLEF</sequence>
<comment type="similarity">
    <text evidence="2">Belongs to the class-I pyridoxal-phosphate-dependent aminotransferase family.</text>
</comment>
<evidence type="ECO:0000256" key="5">
    <source>
        <dbReference type="ARBA" id="ARBA00022898"/>
    </source>
</evidence>
<dbReference type="Pfam" id="PF00155">
    <property type="entry name" value="Aminotran_1_2"/>
    <property type="match status" value="1"/>
</dbReference>
<dbReference type="EMBL" id="JABWAD010000019">
    <property type="protein sequence ID" value="KAF6071277.1"/>
    <property type="molecule type" value="Genomic_DNA"/>
</dbReference>
<organism evidence="8 9">
    <name type="scientific">Candida albicans</name>
    <name type="common">Yeast</name>
    <dbReference type="NCBI Taxonomy" id="5476"/>
    <lineage>
        <taxon>Eukaryota</taxon>
        <taxon>Fungi</taxon>
        <taxon>Dikarya</taxon>
        <taxon>Ascomycota</taxon>
        <taxon>Saccharomycotina</taxon>
        <taxon>Pichiomycetes</taxon>
        <taxon>Debaryomycetaceae</taxon>
        <taxon>Candida/Lodderomyces clade</taxon>
        <taxon>Candida</taxon>
    </lineage>
</organism>
<dbReference type="GO" id="GO:0009074">
    <property type="term" value="P:aromatic amino acid family catabolic process"/>
    <property type="evidence" value="ECO:0007669"/>
    <property type="project" value="TreeGrafter"/>
</dbReference>
<accession>A0A8H6F6I1</accession>
<dbReference type="CDD" id="cd00609">
    <property type="entry name" value="AAT_like"/>
    <property type="match status" value="1"/>
</dbReference>
<keyword evidence="4" id="KW-0808">Transferase</keyword>
<proteinExistence type="inferred from homology"/>
<evidence type="ECO:0000256" key="2">
    <source>
        <dbReference type="ARBA" id="ARBA00007441"/>
    </source>
</evidence>
<feature type="compositionally biased region" description="Polar residues" evidence="6">
    <location>
        <begin position="45"/>
        <end position="73"/>
    </location>
</feature>
<dbReference type="GO" id="GO:0030170">
    <property type="term" value="F:pyridoxal phosphate binding"/>
    <property type="evidence" value="ECO:0007669"/>
    <property type="project" value="InterPro"/>
</dbReference>
<comment type="cofactor">
    <cofactor evidence="1">
        <name>pyridoxal 5'-phosphate</name>
        <dbReference type="ChEBI" id="CHEBI:597326"/>
    </cofactor>
</comment>
<dbReference type="InterPro" id="IPR015421">
    <property type="entry name" value="PyrdxlP-dep_Trfase_major"/>
</dbReference>
<evidence type="ECO:0000313" key="8">
    <source>
        <dbReference type="EMBL" id="KAF6071277.1"/>
    </source>
</evidence>
<dbReference type="InterPro" id="IPR050859">
    <property type="entry name" value="Class-I_PLP-dep_aminotransf"/>
</dbReference>
<gene>
    <name evidence="8" type="ORF">FOB64_001485</name>
</gene>
<dbReference type="Gene3D" id="3.40.640.10">
    <property type="entry name" value="Type I PLP-dependent aspartate aminotransferase-like (Major domain)"/>
    <property type="match status" value="2"/>
</dbReference>
<dbReference type="PANTHER" id="PTHR42790">
    <property type="entry name" value="AMINOTRANSFERASE"/>
    <property type="match status" value="1"/>
</dbReference>
<dbReference type="AlphaFoldDB" id="A0A8H6F6I1"/>
<dbReference type="GO" id="GO:0008793">
    <property type="term" value="F:aromatic-amino-acid transaminase activity"/>
    <property type="evidence" value="ECO:0007669"/>
    <property type="project" value="TreeGrafter"/>
</dbReference>
<evidence type="ECO:0000256" key="3">
    <source>
        <dbReference type="ARBA" id="ARBA00022576"/>
    </source>
</evidence>
<protein>
    <recommendedName>
        <fullName evidence="7">Aminotransferase class I/classII large domain-containing protein</fullName>
    </recommendedName>
</protein>
<name>A0A8H6F6I1_CANAX</name>
<feature type="region of interest" description="Disordered" evidence="6">
    <location>
        <begin position="1"/>
        <end position="73"/>
    </location>
</feature>
<evidence type="ECO:0000256" key="4">
    <source>
        <dbReference type="ARBA" id="ARBA00022679"/>
    </source>
</evidence>
<reference evidence="8 9" key="1">
    <citation type="submission" date="2020-03" db="EMBL/GenBank/DDBJ databases">
        <title>FDA dAtabase for Regulatory Grade micrObial Sequences (FDA-ARGOS): Supporting development and validation of Infectious Disease Dx tests.</title>
        <authorList>
            <person name="Campos J."/>
            <person name="Goldberg B."/>
            <person name="Tallon L."/>
            <person name="Sadzewicz L."/>
            <person name="Vavikolanu K."/>
            <person name="Mehta A."/>
            <person name="Aluvathingal J."/>
            <person name="Nadendla S."/>
            <person name="Nandy P."/>
            <person name="Geyer C."/>
            <person name="Yan Y."/>
            <person name="Sichtig H."/>
        </authorList>
    </citation>
    <scope>NUCLEOTIDE SEQUENCE [LARGE SCALE GENOMIC DNA]</scope>
    <source>
        <strain evidence="8 9">FDAARGOS_656</strain>
    </source>
</reference>
<dbReference type="InterPro" id="IPR015424">
    <property type="entry name" value="PyrdxlP-dep_Trfase"/>
</dbReference>
<dbReference type="GO" id="GO:0019878">
    <property type="term" value="P:lysine biosynthetic process via aminoadipic acid"/>
    <property type="evidence" value="ECO:0007669"/>
    <property type="project" value="TreeGrafter"/>
</dbReference>
<dbReference type="PANTHER" id="PTHR42790:SF2">
    <property type="entry name" value="AROMATIC AMINO ACID AMINOTRANSFERASE 2"/>
    <property type="match status" value="1"/>
</dbReference>
<evidence type="ECO:0000256" key="1">
    <source>
        <dbReference type="ARBA" id="ARBA00001933"/>
    </source>
</evidence>